<protein>
    <submittedName>
        <fullName evidence="4">Cobalt-precorrin-6A reductase</fullName>
        <ecNumber evidence="4">1.3.1.106</ecNumber>
    </submittedName>
</protein>
<comment type="pathway">
    <text evidence="1">Cofactor biosynthesis; adenosylcobalamin biosynthesis.</text>
</comment>
<sequence length="246" mass="25789">MKILILGGTREARELADIASGERGLDIVSSLAGRVREPVLPVGAVRVGGFGGVDGLRKWLSDNAIEAVVDATHPFAGGITANAAAAAASLGVPVLHVRRPAWIEQSGDRWIRVPDLTAAAETVAGLGERVFLTIGRQGVAAFAELRDQWFLIRAIDPPEGALPPCHELLLARGPFTIADETELLTGRRIDVLVTKDSGGAQTEAKLAAARALGLPVVVVDRPPVPQGAAIAETVAAAFDWLRQRTG</sequence>
<proteinExistence type="predicted"/>
<evidence type="ECO:0000313" key="5">
    <source>
        <dbReference type="Proteomes" id="UP000586827"/>
    </source>
</evidence>
<name>A0A849BSZ4_9NOCA</name>
<evidence type="ECO:0000256" key="3">
    <source>
        <dbReference type="ARBA" id="ARBA00023002"/>
    </source>
</evidence>
<dbReference type="Pfam" id="PF02571">
    <property type="entry name" value="CbiJ"/>
    <property type="match status" value="1"/>
</dbReference>
<evidence type="ECO:0000313" key="4">
    <source>
        <dbReference type="EMBL" id="NNH69254.1"/>
    </source>
</evidence>
<dbReference type="Proteomes" id="UP000586827">
    <property type="component" value="Unassembled WGS sequence"/>
</dbReference>
<comment type="caution">
    <text evidence="4">The sequence shown here is derived from an EMBL/GenBank/DDBJ whole genome shotgun (WGS) entry which is preliminary data.</text>
</comment>
<dbReference type="PANTHER" id="PTHR36925">
    <property type="entry name" value="COBALT-PRECORRIN-6A REDUCTASE"/>
    <property type="match status" value="1"/>
</dbReference>
<gene>
    <name evidence="4" type="ORF">HLB23_05110</name>
</gene>
<organism evidence="4 5">
    <name type="scientific">Nocardia uniformis</name>
    <dbReference type="NCBI Taxonomy" id="53432"/>
    <lineage>
        <taxon>Bacteria</taxon>
        <taxon>Bacillati</taxon>
        <taxon>Actinomycetota</taxon>
        <taxon>Actinomycetes</taxon>
        <taxon>Mycobacteriales</taxon>
        <taxon>Nocardiaceae</taxon>
        <taxon>Nocardia</taxon>
    </lineage>
</organism>
<keyword evidence="2" id="KW-0169">Cobalamin biosynthesis</keyword>
<keyword evidence="5" id="KW-1185">Reference proteome</keyword>
<dbReference type="NCBIfam" id="NF005968">
    <property type="entry name" value="PRK08057.1-2"/>
    <property type="match status" value="1"/>
</dbReference>
<dbReference type="InterPro" id="IPR003723">
    <property type="entry name" value="Precorrin-6x_reduct"/>
</dbReference>
<dbReference type="RefSeq" id="WP_084521826.1">
    <property type="nucleotide sequence ID" value="NZ_JABELX010000001.1"/>
</dbReference>
<dbReference type="GO" id="GO:0009236">
    <property type="term" value="P:cobalamin biosynthetic process"/>
    <property type="evidence" value="ECO:0007669"/>
    <property type="project" value="UniProtKB-UniPathway"/>
</dbReference>
<dbReference type="GO" id="GO:0016994">
    <property type="term" value="F:precorrin-6A reductase activity"/>
    <property type="evidence" value="ECO:0007669"/>
    <property type="project" value="InterPro"/>
</dbReference>
<dbReference type="UniPathway" id="UPA00148"/>
<dbReference type="PROSITE" id="PS51014">
    <property type="entry name" value="COBK_CBIJ"/>
    <property type="match status" value="1"/>
</dbReference>
<evidence type="ECO:0000256" key="2">
    <source>
        <dbReference type="ARBA" id="ARBA00022573"/>
    </source>
</evidence>
<evidence type="ECO:0000256" key="1">
    <source>
        <dbReference type="ARBA" id="ARBA00004953"/>
    </source>
</evidence>
<accession>A0A849BSZ4</accession>
<dbReference type="EC" id="1.3.1.106" evidence="4"/>
<dbReference type="AlphaFoldDB" id="A0A849BSZ4"/>
<reference evidence="4 5" key="1">
    <citation type="submission" date="2020-05" db="EMBL/GenBank/DDBJ databases">
        <title>MicrobeNet Type strains.</title>
        <authorList>
            <person name="Nicholson A.C."/>
        </authorList>
    </citation>
    <scope>NUCLEOTIDE SEQUENCE [LARGE SCALE GENOMIC DNA]</scope>
    <source>
        <strain evidence="4 5">JCM 3224</strain>
    </source>
</reference>
<dbReference type="EMBL" id="JABELX010000001">
    <property type="protein sequence ID" value="NNH69254.1"/>
    <property type="molecule type" value="Genomic_DNA"/>
</dbReference>
<dbReference type="NCBIfam" id="TIGR00715">
    <property type="entry name" value="precor6x_red"/>
    <property type="match status" value="1"/>
</dbReference>
<keyword evidence="3 4" id="KW-0560">Oxidoreductase</keyword>
<dbReference type="PANTHER" id="PTHR36925:SF1">
    <property type="entry name" value="COBALT-PRECORRIN-6A REDUCTASE"/>
    <property type="match status" value="1"/>
</dbReference>